<keyword evidence="2" id="KW-1185">Reference proteome</keyword>
<dbReference type="GeneID" id="115921278"/>
<accession>A0A7M7SVH8</accession>
<reference evidence="2" key="1">
    <citation type="submission" date="2015-02" db="EMBL/GenBank/DDBJ databases">
        <title>Genome sequencing for Strongylocentrotus purpuratus.</title>
        <authorList>
            <person name="Murali S."/>
            <person name="Liu Y."/>
            <person name="Vee V."/>
            <person name="English A."/>
            <person name="Wang M."/>
            <person name="Skinner E."/>
            <person name="Han Y."/>
            <person name="Muzny D.M."/>
            <person name="Worley K.C."/>
            <person name="Gibbs R.A."/>
        </authorList>
    </citation>
    <scope>NUCLEOTIDE SEQUENCE</scope>
</reference>
<dbReference type="KEGG" id="spu:115921278"/>
<protein>
    <submittedName>
        <fullName evidence="1">Uncharacterized protein</fullName>
    </submittedName>
</protein>
<reference evidence="1" key="2">
    <citation type="submission" date="2021-01" db="UniProtKB">
        <authorList>
            <consortium name="EnsemblMetazoa"/>
        </authorList>
    </citation>
    <scope>IDENTIFICATION</scope>
</reference>
<dbReference type="Proteomes" id="UP000007110">
    <property type="component" value="Unassembled WGS sequence"/>
</dbReference>
<dbReference type="EnsemblMetazoa" id="XM_030978605">
    <property type="protein sequence ID" value="XP_030834465"/>
    <property type="gene ID" value="LOC115921278"/>
</dbReference>
<name>A0A7M7SVH8_STRPU</name>
<evidence type="ECO:0000313" key="1">
    <source>
        <dbReference type="EnsemblMetazoa" id="XP_030834465"/>
    </source>
</evidence>
<dbReference type="FunCoup" id="A0A7M7SVH8">
    <property type="interactions" value="42"/>
</dbReference>
<dbReference type="RefSeq" id="XP_030834465.1">
    <property type="nucleotide sequence ID" value="XM_030978605.1"/>
</dbReference>
<sequence>MGGHTMTREPVKLTDNLIIVDNRGWHDWSNEAALKELSAQIHGQRSFDDDVIWIDDNNSATADKSDIPMAITDKIDCTTLVFNGIGGIDAVENITELIETCRQNTKRLPSVVITHGDKISDKEVNKMIVFLENEKIDREKIFVVKNVTSKDESLDDKTRSCIGRFIGICQDDGQAGNLAY</sequence>
<dbReference type="InParanoid" id="A0A7M7SVH8"/>
<dbReference type="AlphaFoldDB" id="A0A7M7SVH8"/>
<evidence type="ECO:0000313" key="2">
    <source>
        <dbReference type="Proteomes" id="UP000007110"/>
    </source>
</evidence>
<proteinExistence type="predicted"/>
<organism evidence="1 2">
    <name type="scientific">Strongylocentrotus purpuratus</name>
    <name type="common">Purple sea urchin</name>
    <dbReference type="NCBI Taxonomy" id="7668"/>
    <lineage>
        <taxon>Eukaryota</taxon>
        <taxon>Metazoa</taxon>
        <taxon>Echinodermata</taxon>
        <taxon>Eleutherozoa</taxon>
        <taxon>Echinozoa</taxon>
        <taxon>Echinoidea</taxon>
        <taxon>Euechinoidea</taxon>
        <taxon>Echinacea</taxon>
        <taxon>Camarodonta</taxon>
        <taxon>Echinidea</taxon>
        <taxon>Strongylocentrotidae</taxon>
        <taxon>Strongylocentrotus</taxon>
    </lineage>
</organism>